<dbReference type="EMBL" id="CM001746">
    <property type="protein sequence ID" value="KJB40312.1"/>
    <property type="molecule type" value="Genomic_DNA"/>
</dbReference>
<dbReference type="GO" id="GO:0003700">
    <property type="term" value="F:DNA-binding transcription factor activity"/>
    <property type="evidence" value="ECO:0007669"/>
    <property type="project" value="InterPro"/>
</dbReference>
<dbReference type="EMBL" id="JABEZZ010000007">
    <property type="protein sequence ID" value="MBA0589279.1"/>
    <property type="molecule type" value="Genomic_DNA"/>
</dbReference>
<dbReference type="PROSITE" id="PS00036">
    <property type="entry name" value="BZIP_BASIC"/>
    <property type="match status" value="1"/>
</dbReference>
<evidence type="ECO:0000259" key="8">
    <source>
        <dbReference type="PROSITE" id="PS50217"/>
    </source>
</evidence>
<dbReference type="InterPro" id="IPR046347">
    <property type="entry name" value="bZIP_sf"/>
</dbReference>
<dbReference type="GO" id="GO:0046982">
    <property type="term" value="F:protein heterodimerization activity"/>
    <property type="evidence" value="ECO:0007669"/>
    <property type="project" value="UniProtKB-ARBA"/>
</dbReference>
<evidence type="ECO:0000256" key="4">
    <source>
        <dbReference type="ARBA" id="ARBA00023163"/>
    </source>
</evidence>
<dbReference type="SUPFAM" id="SSF57959">
    <property type="entry name" value="Leucine zipper domain"/>
    <property type="match status" value="1"/>
</dbReference>
<dbReference type="GO" id="GO:0045893">
    <property type="term" value="P:positive regulation of DNA-templated transcription"/>
    <property type="evidence" value="ECO:0007669"/>
    <property type="project" value="TreeGrafter"/>
</dbReference>
<dbReference type="PANTHER" id="PTHR45764">
    <property type="entry name" value="BZIP TRANSCRIPTION FACTOR 44"/>
    <property type="match status" value="1"/>
</dbReference>
<dbReference type="AlphaFoldDB" id="A0A0D2P3K0"/>
<dbReference type="Gene3D" id="1.20.5.170">
    <property type="match status" value="1"/>
</dbReference>
<reference evidence="10 12" key="2">
    <citation type="journal article" date="2019" name="Genome Biol. Evol.">
        <title>Insights into the evolution of the New World diploid cottons (Gossypium, subgenus Houzingenia) based on genome sequencing.</title>
        <authorList>
            <person name="Grover C.E."/>
            <person name="Arick M.A. 2nd"/>
            <person name="Thrash A."/>
            <person name="Conover J.L."/>
            <person name="Sanders W.S."/>
            <person name="Peterson D.G."/>
            <person name="Frelichowski J.E."/>
            <person name="Scheffler J.A."/>
            <person name="Scheffler B.E."/>
            <person name="Wendel J.F."/>
        </authorList>
    </citation>
    <scope>NUCLEOTIDE SEQUENCE [LARGE SCALE GENOMIC DNA]</scope>
    <source>
        <strain evidence="10">8</strain>
        <tissue evidence="10">Leaf</tissue>
    </source>
</reference>
<dbReference type="Pfam" id="PF00170">
    <property type="entry name" value="bZIP_1"/>
    <property type="match status" value="1"/>
</dbReference>
<evidence type="ECO:0000256" key="7">
    <source>
        <dbReference type="SAM" id="MobiDB-lite"/>
    </source>
</evidence>
<dbReference type="PANTHER" id="PTHR45764:SF21">
    <property type="entry name" value="OS03G0770000 PROTEIN"/>
    <property type="match status" value="1"/>
</dbReference>
<keyword evidence="4" id="KW-0804">Transcription</keyword>
<accession>A0A0D2P3K0</accession>
<evidence type="ECO:0000313" key="9">
    <source>
        <dbReference type="EMBL" id="KJB40312.1"/>
    </source>
</evidence>
<dbReference type="PROSITE" id="PS50217">
    <property type="entry name" value="BZIP"/>
    <property type="match status" value="1"/>
</dbReference>
<evidence type="ECO:0000313" key="11">
    <source>
        <dbReference type="Proteomes" id="UP000032304"/>
    </source>
</evidence>
<gene>
    <name evidence="9" type="ORF">B456_007G056900</name>
    <name evidence="10" type="ORF">Gorai_018035</name>
</gene>
<feature type="region of interest" description="Disordered" evidence="7">
    <location>
        <begin position="49"/>
        <end position="76"/>
    </location>
</feature>
<evidence type="ECO:0000256" key="2">
    <source>
        <dbReference type="ARBA" id="ARBA00023015"/>
    </source>
</evidence>
<sequence>MLSTVPTVFSSGLMFDNDQYLALESGFTPWDCSELLSISQTIEPAILGSVSDEPLQGHTNSNSGSDEPNQPDSSVIDERKRRRMISNRESARRSRMRKQKHLENLRSQVNRLRLENRELTNQLRLVLCHSHRVATDNDRLQSEHSILRRKLSDIHQILLLKQLQQFSSAWPCNNVVTVMSDQTPPLIT</sequence>
<evidence type="ECO:0000256" key="5">
    <source>
        <dbReference type="ARBA" id="ARBA00023242"/>
    </source>
</evidence>
<feature type="coiled-coil region" evidence="6">
    <location>
        <begin position="88"/>
        <end position="122"/>
    </location>
</feature>
<dbReference type="OMA" id="VGNREIM"/>
<dbReference type="KEGG" id="gra:105802245"/>
<keyword evidence="5" id="KW-0539">Nucleus</keyword>
<name>A0A0D2P3K0_GOSRA</name>
<keyword evidence="11" id="KW-1185">Reference proteome</keyword>
<evidence type="ECO:0000256" key="1">
    <source>
        <dbReference type="ARBA" id="ARBA00004123"/>
    </source>
</evidence>
<proteinExistence type="predicted"/>
<evidence type="ECO:0000256" key="3">
    <source>
        <dbReference type="ARBA" id="ARBA00023125"/>
    </source>
</evidence>
<dbReference type="Proteomes" id="UP000593578">
    <property type="component" value="Unassembled WGS sequence"/>
</dbReference>
<keyword evidence="3" id="KW-0238">DNA-binding</keyword>
<reference evidence="9 11" key="1">
    <citation type="journal article" date="2012" name="Nature">
        <title>Repeated polyploidization of Gossypium genomes and the evolution of spinnable cotton fibres.</title>
        <authorList>
            <person name="Paterson A.H."/>
            <person name="Wendel J.F."/>
            <person name="Gundlach H."/>
            <person name="Guo H."/>
            <person name="Jenkins J."/>
            <person name="Jin D."/>
            <person name="Llewellyn D."/>
            <person name="Showmaker K.C."/>
            <person name="Shu S."/>
            <person name="Udall J."/>
            <person name="Yoo M.J."/>
            <person name="Byers R."/>
            <person name="Chen W."/>
            <person name="Doron-Faigenboim A."/>
            <person name="Duke M.V."/>
            <person name="Gong L."/>
            <person name="Grimwood J."/>
            <person name="Grover C."/>
            <person name="Grupp K."/>
            <person name="Hu G."/>
            <person name="Lee T.H."/>
            <person name="Li J."/>
            <person name="Lin L."/>
            <person name="Liu T."/>
            <person name="Marler B.S."/>
            <person name="Page J.T."/>
            <person name="Roberts A.W."/>
            <person name="Romanel E."/>
            <person name="Sanders W.S."/>
            <person name="Szadkowski E."/>
            <person name="Tan X."/>
            <person name="Tang H."/>
            <person name="Xu C."/>
            <person name="Wang J."/>
            <person name="Wang Z."/>
            <person name="Zhang D."/>
            <person name="Zhang L."/>
            <person name="Ashrafi H."/>
            <person name="Bedon F."/>
            <person name="Bowers J.E."/>
            <person name="Brubaker C.L."/>
            <person name="Chee P.W."/>
            <person name="Das S."/>
            <person name="Gingle A.R."/>
            <person name="Haigler C.H."/>
            <person name="Harker D."/>
            <person name="Hoffmann L.V."/>
            <person name="Hovav R."/>
            <person name="Jones D.C."/>
            <person name="Lemke C."/>
            <person name="Mansoor S."/>
            <person name="ur Rahman M."/>
            <person name="Rainville L.N."/>
            <person name="Rambani A."/>
            <person name="Reddy U.K."/>
            <person name="Rong J.K."/>
            <person name="Saranga Y."/>
            <person name="Scheffler B.E."/>
            <person name="Scheffler J.A."/>
            <person name="Stelly D.M."/>
            <person name="Triplett B.A."/>
            <person name="Van Deynze A."/>
            <person name="Vaslin M.F."/>
            <person name="Waghmare V.N."/>
            <person name="Walford S.A."/>
            <person name="Wright R.J."/>
            <person name="Zaki E.A."/>
            <person name="Zhang T."/>
            <person name="Dennis E.S."/>
            <person name="Mayer K.F."/>
            <person name="Peterson D.G."/>
            <person name="Rokhsar D.S."/>
            <person name="Wang X."/>
            <person name="Schmutz J."/>
        </authorList>
    </citation>
    <scope>NUCLEOTIDE SEQUENCE [LARGE SCALE GENOMIC DNA]</scope>
</reference>
<keyword evidence="2" id="KW-0805">Transcription regulation</keyword>
<dbReference type="InterPro" id="IPR004827">
    <property type="entry name" value="bZIP"/>
</dbReference>
<dbReference type="CDD" id="cd14702">
    <property type="entry name" value="bZIP_plant_GBF1"/>
    <property type="match status" value="1"/>
</dbReference>
<dbReference type="GO" id="GO:0005634">
    <property type="term" value="C:nucleus"/>
    <property type="evidence" value="ECO:0007669"/>
    <property type="project" value="UniProtKB-SubCell"/>
</dbReference>
<dbReference type="OrthoDB" id="551672at2759"/>
<evidence type="ECO:0000313" key="12">
    <source>
        <dbReference type="Proteomes" id="UP000593578"/>
    </source>
</evidence>
<dbReference type="GO" id="GO:0000976">
    <property type="term" value="F:transcription cis-regulatory region binding"/>
    <property type="evidence" value="ECO:0007669"/>
    <property type="project" value="TreeGrafter"/>
</dbReference>
<dbReference type="Proteomes" id="UP000032304">
    <property type="component" value="Chromosome 7"/>
</dbReference>
<reference evidence="10" key="3">
    <citation type="submission" date="2020-04" db="EMBL/GenBank/DDBJ databases">
        <authorList>
            <person name="Grover C.E."/>
            <person name="Arick M.A. II"/>
            <person name="Thrash A."/>
            <person name="Conover J.L."/>
            <person name="Sanders W.S."/>
            <person name="Peterson D.G."/>
            <person name="Scheffler J.A."/>
            <person name="Scheffler B.E."/>
            <person name="Wendel J.F."/>
        </authorList>
    </citation>
    <scope>NUCLEOTIDE SEQUENCE</scope>
    <source>
        <strain evidence="10">8</strain>
        <tissue evidence="10">Leaf</tissue>
    </source>
</reference>
<dbReference type="Gramene" id="KJB40312">
    <property type="protein sequence ID" value="KJB40312"/>
    <property type="gene ID" value="B456_007G056900"/>
</dbReference>
<evidence type="ECO:0000313" key="10">
    <source>
        <dbReference type="EMBL" id="MBA0589279.1"/>
    </source>
</evidence>
<dbReference type="SMART" id="SM00338">
    <property type="entry name" value="BRLZ"/>
    <property type="match status" value="1"/>
</dbReference>
<feature type="compositionally biased region" description="Polar residues" evidence="7">
    <location>
        <begin position="57"/>
        <end position="73"/>
    </location>
</feature>
<organism evidence="9 11">
    <name type="scientific">Gossypium raimondii</name>
    <name type="common">Peruvian cotton</name>
    <name type="synonym">Gossypium klotzschianum subsp. raimondii</name>
    <dbReference type="NCBI Taxonomy" id="29730"/>
    <lineage>
        <taxon>Eukaryota</taxon>
        <taxon>Viridiplantae</taxon>
        <taxon>Streptophyta</taxon>
        <taxon>Embryophyta</taxon>
        <taxon>Tracheophyta</taxon>
        <taxon>Spermatophyta</taxon>
        <taxon>Magnoliopsida</taxon>
        <taxon>eudicotyledons</taxon>
        <taxon>Gunneridae</taxon>
        <taxon>Pentapetalae</taxon>
        <taxon>rosids</taxon>
        <taxon>malvids</taxon>
        <taxon>Malvales</taxon>
        <taxon>Malvaceae</taxon>
        <taxon>Malvoideae</taxon>
        <taxon>Gossypium</taxon>
    </lineage>
</organism>
<feature type="domain" description="BZIP" evidence="8">
    <location>
        <begin position="77"/>
        <end position="123"/>
    </location>
</feature>
<comment type="subcellular location">
    <subcellularLocation>
        <location evidence="1">Nucleus</location>
    </subcellularLocation>
</comment>
<keyword evidence="6" id="KW-0175">Coiled coil</keyword>
<dbReference type="InterPro" id="IPR045314">
    <property type="entry name" value="bZIP_plant_GBF1"/>
</dbReference>
<dbReference type="eggNOG" id="ENOG502S2QU">
    <property type="taxonomic scope" value="Eukaryota"/>
</dbReference>
<evidence type="ECO:0000256" key="6">
    <source>
        <dbReference type="SAM" id="Coils"/>
    </source>
</evidence>
<dbReference type="FunFam" id="1.20.5.170:FF:000020">
    <property type="entry name" value="BZIP transcription factor"/>
    <property type="match status" value="1"/>
</dbReference>
<protein>
    <recommendedName>
        <fullName evidence="8">BZIP domain-containing protein</fullName>
    </recommendedName>
</protein>